<evidence type="ECO:0000313" key="1">
    <source>
        <dbReference type="EMBL" id="QYZ71719.1"/>
    </source>
</evidence>
<dbReference type="PANTHER" id="PTHR39600">
    <property type="entry name" value="PEPTIDASE INHIBITOR I78 FAMILY PROTEIN"/>
    <property type="match status" value="1"/>
</dbReference>
<organism evidence="1 2">
    <name type="scientific">Neotabrizicola shimadae</name>
    <dbReference type="NCBI Taxonomy" id="2807096"/>
    <lineage>
        <taxon>Bacteria</taxon>
        <taxon>Pseudomonadati</taxon>
        <taxon>Pseudomonadota</taxon>
        <taxon>Alphaproteobacteria</taxon>
        <taxon>Rhodobacterales</taxon>
        <taxon>Paracoccaceae</taxon>
        <taxon>Neotabrizicola</taxon>
    </lineage>
</organism>
<dbReference type="Gene3D" id="3.30.10.10">
    <property type="entry name" value="Trypsin Inhibitor V, subunit A"/>
    <property type="match status" value="1"/>
</dbReference>
<dbReference type="AlphaFoldDB" id="A0A8G0ZWD7"/>
<gene>
    <name evidence="1" type="ORF">JO391_09620</name>
</gene>
<accession>A0A8G0ZWD7</accession>
<dbReference type="Pfam" id="PF11720">
    <property type="entry name" value="Inhibitor_I78"/>
    <property type="match status" value="1"/>
</dbReference>
<evidence type="ECO:0008006" key="3">
    <source>
        <dbReference type="Google" id="ProtNLM"/>
    </source>
</evidence>
<keyword evidence="2" id="KW-1185">Reference proteome</keyword>
<dbReference type="PANTHER" id="PTHR39600:SF1">
    <property type="entry name" value="PEPTIDASE INHIBITOR I78 FAMILY PROTEIN"/>
    <property type="match status" value="1"/>
</dbReference>
<dbReference type="RefSeq" id="WP_220664315.1">
    <property type="nucleotide sequence ID" value="NZ_CP069370.1"/>
</dbReference>
<sequence length="87" mass="8991">MLVLFGGLAACVPTTPEPKPARPDLSTCTSNATHDLVGTPVSLVNTSQLAATVRILPPNGVATMDYNPARLNIETDANGTITRVTCG</sequence>
<proteinExistence type="predicted"/>
<dbReference type="Proteomes" id="UP000826300">
    <property type="component" value="Chromosome"/>
</dbReference>
<protein>
    <recommendedName>
        <fullName evidence="3">Peptidase inhibitor I78 family protein</fullName>
    </recommendedName>
</protein>
<evidence type="ECO:0000313" key="2">
    <source>
        <dbReference type="Proteomes" id="UP000826300"/>
    </source>
</evidence>
<name>A0A8G0ZWD7_9RHOB</name>
<reference evidence="1" key="1">
    <citation type="submission" date="2021-02" db="EMBL/GenBank/DDBJ databases">
        <title>Rhodobacter shimadae sp. nov., an aerobic anoxygenic phototrophic bacterium isolated from a hot spring.</title>
        <authorList>
            <person name="Muramatsu S."/>
            <person name="Haruta S."/>
            <person name="Hirose S."/>
            <person name="Hanada S."/>
        </authorList>
    </citation>
    <scope>NUCLEOTIDE SEQUENCE</scope>
    <source>
        <strain evidence="1">N10</strain>
    </source>
</reference>
<dbReference type="KEGG" id="nsm:JO391_09620"/>
<dbReference type="EMBL" id="CP069370">
    <property type="protein sequence ID" value="QYZ71719.1"/>
    <property type="molecule type" value="Genomic_DNA"/>
</dbReference>
<dbReference type="InterPro" id="IPR021719">
    <property type="entry name" value="Prot_inh_I78"/>
</dbReference>